<dbReference type="GO" id="GO:0006631">
    <property type="term" value="P:fatty acid metabolic process"/>
    <property type="evidence" value="ECO:0007669"/>
    <property type="project" value="UniProtKB-KW"/>
</dbReference>
<dbReference type="FunFam" id="2.40.110.10:FF:000006">
    <property type="entry name" value="very long-chain specific acyl-CoA dehydrogenase, mitochondrial"/>
    <property type="match status" value="1"/>
</dbReference>
<dbReference type="Pfam" id="PF02770">
    <property type="entry name" value="Acyl-CoA_dh_M"/>
    <property type="match status" value="1"/>
</dbReference>
<keyword evidence="5" id="KW-0597">Phosphoprotein</keyword>
<dbReference type="Pfam" id="PF21343">
    <property type="entry name" value="ACAD9-ACADV_C"/>
    <property type="match status" value="1"/>
</dbReference>
<evidence type="ECO:0000256" key="2">
    <source>
        <dbReference type="ARBA" id="ARBA00004637"/>
    </source>
</evidence>
<evidence type="ECO:0000256" key="7">
    <source>
        <dbReference type="ARBA" id="ARBA00022792"/>
    </source>
</evidence>
<keyword evidence="16" id="KW-0472">Membrane</keyword>
<evidence type="ECO:0000256" key="1">
    <source>
        <dbReference type="ARBA" id="ARBA00001974"/>
    </source>
</evidence>
<dbReference type="PANTHER" id="PTHR43884">
    <property type="entry name" value="ACYL-COA DEHYDROGENASE"/>
    <property type="match status" value="1"/>
</dbReference>
<dbReference type="PROSITE" id="PS00072">
    <property type="entry name" value="ACYL_COA_DH_1"/>
    <property type="match status" value="1"/>
</dbReference>
<name>A0A7R9M915_9ACAR</name>
<dbReference type="SUPFAM" id="SSF47203">
    <property type="entry name" value="Acyl-CoA dehydrogenase C-terminal domain-like"/>
    <property type="match status" value="2"/>
</dbReference>
<dbReference type="GO" id="GO:0000062">
    <property type="term" value="F:fatty-acyl-CoA binding"/>
    <property type="evidence" value="ECO:0007669"/>
    <property type="project" value="TreeGrafter"/>
</dbReference>
<dbReference type="GO" id="GO:0017099">
    <property type="term" value="F:very-long-chain fatty acyl-CoA dehydrogenase activity"/>
    <property type="evidence" value="ECO:0007669"/>
    <property type="project" value="UniProtKB-EC"/>
</dbReference>
<feature type="domain" description="Acyl-CoA oxidase/dehydrogenase middle" evidence="31">
    <location>
        <begin position="178"/>
        <end position="279"/>
    </location>
</feature>
<evidence type="ECO:0000256" key="4">
    <source>
        <dbReference type="ARBA" id="ARBA00009347"/>
    </source>
</evidence>
<dbReference type="AlphaFoldDB" id="A0A7R9M915"/>
<dbReference type="GO" id="GO:0005743">
    <property type="term" value="C:mitochondrial inner membrane"/>
    <property type="evidence" value="ECO:0007669"/>
    <property type="project" value="UniProtKB-SubCell"/>
</dbReference>
<sequence>MTSISRPYSRQSSSPKEVTHEGSAAKRTARPAPVESQSFVMNLFCGDGKVQHQFPYPQVLTPEDIQLVDMVTEPLTKKWVPEDALRFEANEKYDDTLWDLLREMGSFGIQVPPEYGGIGCNNTQYARLGELMGRYDLSLGVVLGAHQSIGFKGILLFGTDEQKAKFLPDLAAGKRVACFCLTEPSAGSDASGIKTKAELSSDGKHYVLNGSKIWISNGGIADVFTVFAKTPVRSETTGELKDKVTAFIVERGPGLTSGPPNKKMGIKASNTTEVFFDNVKVPVDNVLGQVGDGFKVAMNILNNGRFGMAGALTGAMRTCITAATDHANTRTQFGNKLSTYGDIQEKIAHMSVRHYVTESMAYMLSGVMDKGFTDYQLEAAISKVYASEAAWYVCDESIQILGGMGYMRETGLEKFLRDIRIFRIFEGTNDILRLFVSLTGLQYAGGHLKELQRAMQNPVANLGMIFGEGTKRFARSVGLSSGPSLQEYVHPQLRDEAALVSKGIQNFGASVEHLLMKYNKNIIHEQMLLRRLADAAIDIYAMVVVLSRATRALNANLNSAGIEKNIANLFCHEASKRIVDSLSGLRATQRLKNYSTMKSIAEEVLSNGGVVQNHPLD</sequence>
<comment type="catalytic activity">
    <reaction evidence="24">
        <text>tetradecanoyl-CoA + oxidized [electron-transfer flavoprotein] + H(+) = (2E)-tetradecenoyl-CoA + reduced [electron-transfer flavoprotein]</text>
        <dbReference type="Rhea" id="RHEA:47316"/>
        <dbReference type="Rhea" id="RHEA-COMP:10685"/>
        <dbReference type="Rhea" id="RHEA-COMP:10686"/>
        <dbReference type="ChEBI" id="CHEBI:15378"/>
        <dbReference type="ChEBI" id="CHEBI:57385"/>
        <dbReference type="ChEBI" id="CHEBI:57692"/>
        <dbReference type="ChEBI" id="CHEBI:58307"/>
        <dbReference type="ChEBI" id="CHEBI:61405"/>
    </reaction>
    <physiologicalReaction direction="left-to-right" evidence="24">
        <dbReference type="Rhea" id="RHEA:47317"/>
    </physiologicalReaction>
</comment>
<dbReference type="FunFam" id="1.10.540.10:FF:000001">
    <property type="entry name" value="Very long-chain-specific acyl-CoA dehydrogenase, mitochondrial"/>
    <property type="match status" value="1"/>
</dbReference>
<dbReference type="InterPro" id="IPR049448">
    <property type="entry name" value="ACAD9/ACADV-like_C"/>
</dbReference>
<dbReference type="PROSITE" id="PS00073">
    <property type="entry name" value="ACYL_COA_DH_2"/>
    <property type="match status" value="1"/>
</dbReference>
<evidence type="ECO:0000256" key="5">
    <source>
        <dbReference type="ARBA" id="ARBA00022553"/>
    </source>
</evidence>
<keyword evidence="12" id="KW-0007">Acetylation</keyword>
<feature type="domain" description="Acyl-CoA dehydrogenase/oxidase C-terminal" evidence="30">
    <location>
        <begin position="291"/>
        <end position="436"/>
    </location>
</feature>
<keyword evidence="6 28" id="KW-0285">Flavoprotein</keyword>
<comment type="subunit">
    <text evidence="20">Homodimer. Homodimerizes after import into the mitochondrion.</text>
</comment>
<proteinExistence type="inferred from homology"/>
<dbReference type="InterPro" id="IPR046373">
    <property type="entry name" value="Acyl-CoA_Oxase/DH_mid-dom_sf"/>
</dbReference>
<reference evidence="34" key="1">
    <citation type="submission" date="2020-11" db="EMBL/GenBank/DDBJ databases">
        <authorList>
            <person name="Tran Van P."/>
        </authorList>
    </citation>
    <scope>NUCLEOTIDE SEQUENCE</scope>
</reference>
<dbReference type="EMBL" id="CAJPVJ010010174">
    <property type="protein sequence ID" value="CAG2173042.1"/>
    <property type="molecule type" value="Genomic_DNA"/>
</dbReference>
<dbReference type="GO" id="GO:0050660">
    <property type="term" value="F:flavin adenine dinucleotide binding"/>
    <property type="evidence" value="ECO:0007669"/>
    <property type="project" value="InterPro"/>
</dbReference>
<evidence type="ECO:0000259" key="32">
    <source>
        <dbReference type="Pfam" id="PF02771"/>
    </source>
</evidence>
<comment type="catalytic activity">
    <reaction evidence="21">
        <text>dodecanoyl-CoA + oxidized [electron-transfer flavoprotein] + H(+) = (2E)-dodecenoyl-CoA + reduced [electron-transfer flavoprotein]</text>
        <dbReference type="Rhea" id="RHEA:47296"/>
        <dbReference type="Rhea" id="RHEA-COMP:10685"/>
        <dbReference type="Rhea" id="RHEA-COMP:10686"/>
        <dbReference type="ChEBI" id="CHEBI:15378"/>
        <dbReference type="ChEBI" id="CHEBI:57330"/>
        <dbReference type="ChEBI" id="CHEBI:57375"/>
        <dbReference type="ChEBI" id="CHEBI:57692"/>
        <dbReference type="ChEBI" id="CHEBI:58307"/>
    </reaction>
    <physiologicalReaction direction="left-to-right" evidence="21">
        <dbReference type="Rhea" id="RHEA:47297"/>
    </physiologicalReaction>
</comment>
<dbReference type="InterPro" id="IPR006091">
    <property type="entry name" value="Acyl-CoA_Oxase/DH_mid-dom"/>
</dbReference>
<feature type="domain" description="Acyl-CoA dehydrogenase/oxidase N-terminal" evidence="32">
    <location>
        <begin position="61"/>
        <end position="174"/>
    </location>
</feature>
<comment type="similarity">
    <text evidence="4 28">Belongs to the acyl-CoA dehydrogenase family.</text>
</comment>
<evidence type="ECO:0000256" key="17">
    <source>
        <dbReference type="ARBA" id="ARBA00039034"/>
    </source>
</evidence>
<keyword evidence="7" id="KW-0999">Mitochondrion inner membrane</keyword>
<dbReference type="Pfam" id="PF02771">
    <property type="entry name" value="Acyl-CoA_dh_N"/>
    <property type="match status" value="1"/>
</dbReference>
<dbReference type="PANTHER" id="PTHR43884:SF11">
    <property type="entry name" value="VERY LONG-CHAIN SPECIFIC ACYL-COA DEHYDROGENASE, MITOCHONDRIAL"/>
    <property type="match status" value="1"/>
</dbReference>
<dbReference type="FunFam" id="1.20.140.10:FF:000008">
    <property type="entry name" value="acyl-CoA dehydrogenase family member 9, mitochondrial"/>
    <property type="match status" value="1"/>
</dbReference>
<evidence type="ECO:0000259" key="31">
    <source>
        <dbReference type="Pfam" id="PF02770"/>
    </source>
</evidence>
<organism evidence="34">
    <name type="scientific">Oppiella nova</name>
    <dbReference type="NCBI Taxonomy" id="334625"/>
    <lineage>
        <taxon>Eukaryota</taxon>
        <taxon>Metazoa</taxon>
        <taxon>Ecdysozoa</taxon>
        <taxon>Arthropoda</taxon>
        <taxon>Chelicerata</taxon>
        <taxon>Arachnida</taxon>
        <taxon>Acari</taxon>
        <taxon>Acariformes</taxon>
        <taxon>Sarcoptiformes</taxon>
        <taxon>Oribatida</taxon>
        <taxon>Brachypylina</taxon>
        <taxon>Oppioidea</taxon>
        <taxon>Oppiidae</taxon>
        <taxon>Oppiella</taxon>
    </lineage>
</organism>
<evidence type="ECO:0000256" key="14">
    <source>
        <dbReference type="ARBA" id="ARBA00023098"/>
    </source>
</evidence>
<evidence type="ECO:0000256" key="20">
    <source>
        <dbReference type="ARBA" id="ARBA00046812"/>
    </source>
</evidence>
<dbReference type="InterPro" id="IPR013786">
    <property type="entry name" value="AcylCoA_DH/ox_N"/>
</dbReference>
<keyword evidence="10" id="KW-0276">Fatty acid metabolism</keyword>
<evidence type="ECO:0000256" key="12">
    <source>
        <dbReference type="ARBA" id="ARBA00022990"/>
    </source>
</evidence>
<evidence type="ECO:0000256" key="18">
    <source>
        <dbReference type="ARBA" id="ARBA00040902"/>
    </source>
</evidence>
<evidence type="ECO:0000256" key="29">
    <source>
        <dbReference type="SAM" id="MobiDB-lite"/>
    </source>
</evidence>
<dbReference type="InterPro" id="IPR009100">
    <property type="entry name" value="AcylCoA_DH/oxidase_NM_dom_sf"/>
</dbReference>
<comment type="pathway">
    <text evidence="3">Lipid metabolism; mitochondrial fatty acid beta-oxidation.</text>
</comment>
<evidence type="ECO:0000256" key="19">
    <source>
        <dbReference type="ARBA" id="ARBA00045422"/>
    </source>
</evidence>
<dbReference type="InterPro" id="IPR006089">
    <property type="entry name" value="Acyl-CoA_DH_CS"/>
</dbReference>
<evidence type="ECO:0000256" key="27">
    <source>
        <dbReference type="ARBA" id="ARBA00049224"/>
    </source>
</evidence>
<evidence type="ECO:0000256" key="21">
    <source>
        <dbReference type="ARBA" id="ARBA00047893"/>
    </source>
</evidence>
<dbReference type="Pfam" id="PF00441">
    <property type="entry name" value="Acyl-CoA_dh_1"/>
    <property type="match status" value="1"/>
</dbReference>
<dbReference type="Gene3D" id="1.10.540.10">
    <property type="entry name" value="Acyl-CoA dehydrogenase/oxidase, N-terminal domain"/>
    <property type="match status" value="1"/>
</dbReference>
<evidence type="ECO:0000256" key="9">
    <source>
        <dbReference type="ARBA" id="ARBA00022827"/>
    </source>
</evidence>
<dbReference type="SUPFAM" id="SSF56645">
    <property type="entry name" value="Acyl-CoA dehydrogenase NM domain-like"/>
    <property type="match status" value="1"/>
</dbReference>
<comment type="subcellular location">
    <subcellularLocation>
        <location evidence="2">Mitochondrion inner membrane</location>
        <topology evidence="2">Peripheral membrane protein</topology>
    </subcellularLocation>
</comment>
<evidence type="ECO:0000256" key="16">
    <source>
        <dbReference type="ARBA" id="ARBA00023136"/>
    </source>
</evidence>
<keyword evidence="35" id="KW-1185">Reference proteome</keyword>
<comment type="cofactor">
    <cofactor evidence="1 28">
        <name>FAD</name>
        <dbReference type="ChEBI" id="CHEBI:57692"/>
    </cofactor>
</comment>
<evidence type="ECO:0000256" key="26">
    <source>
        <dbReference type="ARBA" id="ARBA00049140"/>
    </source>
</evidence>
<keyword evidence="8" id="KW-0702">S-nitrosylation</keyword>
<comment type="catalytic activity">
    <reaction evidence="27">
        <text>octadecanoyl-CoA + oxidized [electron-transfer flavoprotein] + H(+) = (2E)-octadecenoyl-CoA + reduced [electron-transfer flavoprotein]</text>
        <dbReference type="Rhea" id="RHEA:47240"/>
        <dbReference type="Rhea" id="RHEA-COMP:10685"/>
        <dbReference type="Rhea" id="RHEA-COMP:10686"/>
        <dbReference type="ChEBI" id="CHEBI:15378"/>
        <dbReference type="ChEBI" id="CHEBI:57394"/>
        <dbReference type="ChEBI" id="CHEBI:57692"/>
        <dbReference type="ChEBI" id="CHEBI:58307"/>
        <dbReference type="ChEBI" id="CHEBI:71412"/>
    </reaction>
    <physiologicalReaction direction="left-to-right" evidence="27">
        <dbReference type="Rhea" id="RHEA:47241"/>
    </physiologicalReaction>
</comment>
<keyword evidence="15" id="KW-0496">Mitochondrion</keyword>
<accession>A0A7R9M915</accession>
<dbReference type="Gene3D" id="1.20.140.10">
    <property type="entry name" value="Butyryl-CoA Dehydrogenase, subunit A, domain 3"/>
    <property type="match status" value="2"/>
</dbReference>
<evidence type="ECO:0000256" key="10">
    <source>
        <dbReference type="ARBA" id="ARBA00022832"/>
    </source>
</evidence>
<protein>
    <recommendedName>
        <fullName evidence="18">Very long-chain specific acyl-CoA dehydrogenase, mitochondrial</fullName>
        <ecNumber evidence="17">1.3.8.9</ecNumber>
    </recommendedName>
</protein>
<keyword evidence="11" id="KW-0809">Transit peptide</keyword>
<evidence type="ECO:0000259" key="30">
    <source>
        <dbReference type="Pfam" id="PF00441"/>
    </source>
</evidence>
<evidence type="ECO:0000313" key="35">
    <source>
        <dbReference type="Proteomes" id="UP000728032"/>
    </source>
</evidence>
<comment type="catalytic activity">
    <reaction evidence="25">
        <text>a very-long-chain 2,3-saturated fatty acyl-CoA + oxidized [electron-transfer flavoprotein] + H(+) = a very-long-chain (2E)-enoyl-CoA + reduced [electron-transfer flavoprotein]</text>
        <dbReference type="Rhea" id="RHEA:19181"/>
        <dbReference type="Rhea" id="RHEA-COMP:10685"/>
        <dbReference type="Rhea" id="RHEA-COMP:10686"/>
        <dbReference type="ChEBI" id="CHEBI:15378"/>
        <dbReference type="ChEBI" id="CHEBI:57692"/>
        <dbReference type="ChEBI" id="CHEBI:58307"/>
        <dbReference type="ChEBI" id="CHEBI:83724"/>
        <dbReference type="ChEBI" id="CHEBI:83728"/>
        <dbReference type="EC" id="1.3.8.9"/>
    </reaction>
    <physiologicalReaction direction="left-to-right" evidence="25">
        <dbReference type="Rhea" id="RHEA:19182"/>
    </physiologicalReaction>
</comment>
<evidence type="ECO:0000256" key="24">
    <source>
        <dbReference type="ARBA" id="ARBA00049038"/>
    </source>
</evidence>
<dbReference type="OrthoDB" id="2588832at2759"/>
<dbReference type="InterPro" id="IPR036250">
    <property type="entry name" value="AcylCo_DH-like_C"/>
</dbReference>
<evidence type="ECO:0000256" key="28">
    <source>
        <dbReference type="RuleBase" id="RU362125"/>
    </source>
</evidence>
<evidence type="ECO:0000256" key="22">
    <source>
        <dbReference type="ARBA" id="ARBA00047916"/>
    </source>
</evidence>
<evidence type="ECO:0000256" key="23">
    <source>
        <dbReference type="ARBA" id="ARBA00048086"/>
    </source>
</evidence>
<comment type="catalytic activity">
    <reaction evidence="26">
        <text>eicosanoyl-CoA + oxidized [electron-transfer flavoprotein] + H(+) = (2E)-eicosenoyl-CoA + reduced [electron-transfer flavoprotein]</text>
        <dbReference type="Rhea" id="RHEA:47236"/>
        <dbReference type="Rhea" id="RHEA-COMP:10685"/>
        <dbReference type="Rhea" id="RHEA-COMP:10686"/>
        <dbReference type="ChEBI" id="CHEBI:15378"/>
        <dbReference type="ChEBI" id="CHEBI:57380"/>
        <dbReference type="ChEBI" id="CHEBI:57692"/>
        <dbReference type="ChEBI" id="CHEBI:58307"/>
        <dbReference type="ChEBI" id="CHEBI:74691"/>
    </reaction>
    <physiologicalReaction direction="left-to-right" evidence="26">
        <dbReference type="Rhea" id="RHEA:47237"/>
    </physiologicalReaction>
</comment>
<comment type="function">
    <text evidence="19">Very long-chain specific acyl-CoA dehydrogenase is one of the acyl-CoA dehydrogenases that catalyze the first step of mitochondrial fatty acid beta-oxidation, an aerobic process breaking down fatty acids into acetyl-CoA and allowing the production of energy from fats. The first step of fatty acid beta-oxidation consists in the removal of one hydrogen from C-2 and C-3 of the straight-chain fatty acyl-CoA thioester, resulting in the formation of trans-2-enoyl-CoA. Among the different mitochondrial acyl-CoA dehydrogenases, very long-chain specific acyl-CoA dehydrogenase acts specifically on acyl-CoAs with saturated 12 to 24 carbons long primary chains.</text>
</comment>
<evidence type="ECO:0000256" key="13">
    <source>
        <dbReference type="ARBA" id="ARBA00023002"/>
    </source>
</evidence>
<evidence type="ECO:0000256" key="8">
    <source>
        <dbReference type="ARBA" id="ARBA00022799"/>
    </source>
</evidence>
<evidence type="ECO:0000259" key="33">
    <source>
        <dbReference type="Pfam" id="PF21343"/>
    </source>
</evidence>
<feature type="compositionally biased region" description="Low complexity" evidence="29">
    <location>
        <begin position="1"/>
        <end position="15"/>
    </location>
</feature>
<dbReference type="Proteomes" id="UP000728032">
    <property type="component" value="Unassembled WGS sequence"/>
</dbReference>
<keyword evidence="13 28" id="KW-0560">Oxidoreductase</keyword>
<evidence type="ECO:0000313" key="34">
    <source>
        <dbReference type="EMBL" id="CAD7655855.1"/>
    </source>
</evidence>
<comment type="catalytic activity">
    <reaction evidence="23">
        <text>tetracosanoyl-CoA + oxidized [electron-transfer flavoprotein] + H(+) = (2E)-tetracosenoyl-CoA + reduced [electron-transfer flavoprotein]</text>
        <dbReference type="Rhea" id="RHEA:47232"/>
        <dbReference type="Rhea" id="RHEA-COMP:10685"/>
        <dbReference type="Rhea" id="RHEA-COMP:10686"/>
        <dbReference type="ChEBI" id="CHEBI:15378"/>
        <dbReference type="ChEBI" id="CHEBI:57692"/>
        <dbReference type="ChEBI" id="CHEBI:58307"/>
        <dbReference type="ChEBI" id="CHEBI:65052"/>
        <dbReference type="ChEBI" id="CHEBI:74693"/>
    </reaction>
    <physiologicalReaction direction="left-to-right" evidence="23">
        <dbReference type="Rhea" id="RHEA:47233"/>
    </physiologicalReaction>
</comment>
<feature type="domain" description="ACAD9/ACADV-like C-terminal" evidence="33">
    <location>
        <begin position="491"/>
        <end position="610"/>
    </location>
</feature>
<evidence type="ECO:0000256" key="3">
    <source>
        <dbReference type="ARBA" id="ARBA00005198"/>
    </source>
</evidence>
<evidence type="ECO:0000256" key="25">
    <source>
        <dbReference type="ARBA" id="ARBA00049050"/>
    </source>
</evidence>
<evidence type="ECO:0000256" key="6">
    <source>
        <dbReference type="ARBA" id="ARBA00022630"/>
    </source>
</evidence>
<dbReference type="Gene3D" id="2.40.110.10">
    <property type="entry name" value="Butyryl-CoA Dehydrogenase, subunit A, domain 2"/>
    <property type="match status" value="1"/>
</dbReference>
<keyword evidence="9 28" id="KW-0274">FAD</keyword>
<dbReference type="InterPro" id="IPR009075">
    <property type="entry name" value="AcylCo_DH/oxidase_C"/>
</dbReference>
<evidence type="ECO:0000256" key="11">
    <source>
        <dbReference type="ARBA" id="ARBA00022946"/>
    </source>
</evidence>
<dbReference type="CDD" id="cd01161">
    <property type="entry name" value="VLCAD"/>
    <property type="match status" value="1"/>
</dbReference>
<keyword evidence="14" id="KW-0443">Lipid metabolism</keyword>
<dbReference type="InterPro" id="IPR037069">
    <property type="entry name" value="AcylCoA_DH/ox_N_sf"/>
</dbReference>
<dbReference type="EC" id="1.3.8.9" evidence="17"/>
<feature type="region of interest" description="Disordered" evidence="29">
    <location>
        <begin position="1"/>
        <end position="33"/>
    </location>
</feature>
<comment type="catalytic activity">
    <reaction evidence="22">
        <text>oxidized [electron-transfer flavoprotein] + hexadecanoyl-CoA + H(+) = (2E)-hexadecenoyl-CoA + reduced [electron-transfer flavoprotein]</text>
        <dbReference type="Rhea" id="RHEA:43448"/>
        <dbReference type="Rhea" id="RHEA-COMP:10685"/>
        <dbReference type="Rhea" id="RHEA-COMP:10686"/>
        <dbReference type="ChEBI" id="CHEBI:15378"/>
        <dbReference type="ChEBI" id="CHEBI:57379"/>
        <dbReference type="ChEBI" id="CHEBI:57692"/>
        <dbReference type="ChEBI" id="CHEBI:58307"/>
        <dbReference type="ChEBI" id="CHEBI:61526"/>
    </reaction>
    <physiologicalReaction direction="left-to-right" evidence="22">
        <dbReference type="Rhea" id="RHEA:43449"/>
    </physiologicalReaction>
</comment>
<dbReference type="EMBL" id="OC924999">
    <property type="protein sequence ID" value="CAD7655855.1"/>
    <property type="molecule type" value="Genomic_DNA"/>
</dbReference>
<evidence type="ECO:0000256" key="15">
    <source>
        <dbReference type="ARBA" id="ARBA00023128"/>
    </source>
</evidence>
<gene>
    <name evidence="34" type="ORF">ONB1V03_LOCUS12496</name>
</gene>